<dbReference type="SUPFAM" id="SSF81343">
    <property type="entry name" value="Fumarate reductase respiratory complex transmembrane subunits"/>
    <property type="match status" value="1"/>
</dbReference>
<dbReference type="PANTHER" id="PTHR10978">
    <property type="entry name" value="SUCCINATE DEHYDROGENASE CYTOCHROME B560 SUBUNIT"/>
    <property type="match status" value="1"/>
</dbReference>
<evidence type="ECO:0000256" key="13">
    <source>
        <dbReference type="SAM" id="Phobius"/>
    </source>
</evidence>
<dbReference type="InterPro" id="IPR014314">
    <property type="entry name" value="Succ_DH_cytb556"/>
</dbReference>
<evidence type="ECO:0000256" key="3">
    <source>
        <dbReference type="ARBA" id="ARBA00007244"/>
    </source>
</evidence>
<comment type="similarity">
    <text evidence="3">Belongs to the cytochrome b560 family.</text>
</comment>
<feature type="transmembrane region" description="Helical" evidence="13">
    <location>
        <begin position="112"/>
        <end position="132"/>
    </location>
</feature>
<keyword evidence="6 13" id="KW-0812">Transmembrane</keyword>
<dbReference type="CDD" id="cd03499">
    <property type="entry name" value="SQR_TypeC_SdhC"/>
    <property type="match status" value="1"/>
</dbReference>
<evidence type="ECO:0000256" key="8">
    <source>
        <dbReference type="ARBA" id="ARBA00022989"/>
    </source>
</evidence>
<evidence type="ECO:0000313" key="15">
    <source>
        <dbReference type="Proteomes" id="UP000199233"/>
    </source>
</evidence>
<comment type="function">
    <text evidence="1">Membrane-anchoring subunit of succinate dehydrogenase (SDH).</text>
</comment>
<dbReference type="PANTHER" id="PTHR10978:SF5">
    <property type="entry name" value="SUCCINATE DEHYDROGENASE CYTOCHROME B560 SUBUNIT, MITOCHONDRIAL"/>
    <property type="match status" value="1"/>
</dbReference>
<evidence type="ECO:0000256" key="7">
    <source>
        <dbReference type="ARBA" id="ARBA00022723"/>
    </source>
</evidence>
<dbReference type="EMBL" id="FOFS01000008">
    <property type="protein sequence ID" value="SEQ59632.1"/>
    <property type="molecule type" value="Genomic_DNA"/>
</dbReference>
<dbReference type="GO" id="GO:0016020">
    <property type="term" value="C:membrane"/>
    <property type="evidence" value="ECO:0007669"/>
    <property type="project" value="UniProtKB-SubCell"/>
</dbReference>
<evidence type="ECO:0000256" key="6">
    <source>
        <dbReference type="ARBA" id="ARBA00022692"/>
    </source>
</evidence>
<comment type="subunit">
    <text evidence="11">Part of an enzyme complex containing four subunits: a flavoprotein, an iron-sulfur protein, plus two membrane-anchoring proteins, SdhC and SdhD. The complex can form homotrimers.</text>
</comment>
<name>A0A1H9HBF3_9GAMM</name>
<comment type="cofactor">
    <cofactor evidence="12">
        <name>heme</name>
        <dbReference type="ChEBI" id="CHEBI:30413"/>
    </cofactor>
    <text evidence="12">The heme is bound between the two transmembrane subunits.</text>
</comment>
<comment type="subcellular location">
    <subcellularLocation>
        <location evidence="2">Membrane</location>
        <topology evidence="2">Multi-pass membrane protein</topology>
    </subcellularLocation>
</comment>
<dbReference type="STRING" id="489703.SAMN04488038_108101"/>
<dbReference type="AlphaFoldDB" id="A0A1H9HBF3"/>
<keyword evidence="15" id="KW-1185">Reference proteome</keyword>
<sequence>MTSKTPAPTRPLSPFMLGQYYRFQWTSLLSFVHRVTGMGLSFGTVLLAAWLIALAGGPETYAAFAKHLTAWYGQVLLFGWSWSLMYHLGNGIRHLFWDIGANFELKAAERSGYLVVVASLILTGAAWALAYAA</sequence>
<dbReference type="GO" id="GO:0046872">
    <property type="term" value="F:metal ion binding"/>
    <property type="evidence" value="ECO:0007669"/>
    <property type="project" value="UniProtKB-KW"/>
</dbReference>
<dbReference type="GO" id="GO:0009055">
    <property type="term" value="F:electron transfer activity"/>
    <property type="evidence" value="ECO:0007669"/>
    <property type="project" value="InterPro"/>
</dbReference>
<feature type="transmembrane region" description="Helical" evidence="13">
    <location>
        <begin position="68"/>
        <end position="88"/>
    </location>
</feature>
<dbReference type="Proteomes" id="UP000199233">
    <property type="component" value="Unassembled WGS sequence"/>
</dbReference>
<keyword evidence="5 12" id="KW-0349">Heme</keyword>
<keyword evidence="9 12" id="KW-0408">Iron</keyword>
<dbReference type="InterPro" id="IPR034804">
    <property type="entry name" value="SQR/QFR_C/D"/>
</dbReference>
<keyword evidence="7 12" id="KW-0479">Metal-binding</keyword>
<feature type="binding site" description="axial binding residue" evidence="12">
    <location>
        <position position="87"/>
    </location>
    <ligand>
        <name>heme</name>
        <dbReference type="ChEBI" id="CHEBI:30413"/>
        <note>ligand shared with second transmembrane subunit</note>
    </ligand>
    <ligandPart>
        <name>Fe</name>
        <dbReference type="ChEBI" id="CHEBI:18248"/>
    </ligandPart>
</feature>
<evidence type="ECO:0000256" key="4">
    <source>
        <dbReference type="ARBA" id="ARBA00020076"/>
    </source>
</evidence>
<evidence type="ECO:0000313" key="14">
    <source>
        <dbReference type="EMBL" id="SEQ59632.1"/>
    </source>
</evidence>
<dbReference type="GO" id="GO:0006099">
    <property type="term" value="P:tricarboxylic acid cycle"/>
    <property type="evidence" value="ECO:0007669"/>
    <property type="project" value="InterPro"/>
</dbReference>
<proteinExistence type="inferred from homology"/>
<dbReference type="InterPro" id="IPR018495">
    <property type="entry name" value="Succ_DH_cyt_bsu_CS"/>
</dbReference>
<evidence type="ECO:0000256" key="11">
    <source>
        <dbReference type="ARBA" id="ARBA00025912"/>
    </source>
</evidence>
<accession>A0A1H9HBF3</accession>
<dbReference type="NCBIfam" id="TIGR02970">
    <property type="entry name" value="succ_dehyd_cytB"/>
    <property type="match status" value="1"/>
</dbReference>
<evidence type="ECO:0000256" key="2">
    <source>
        <dbReference type="ARBA" id="ARBA00004141"/>
    </source>
</evidence>
<keyword evidence="8 13" id="KW-1133">Transmembrane helix</keyword>
<evidence type="ECO:0000256" key="1">
    <source>
        <dbReference type="ARBA" id="ARBA00004050"/>
    </source>
</evidence>
<feature type="transmembrane region" description="Helical" evidence="13">
    <location>
        <begin position="35"/>
        <end position="56"/>
    </location>
</feature>
<evidence type="ECO:0000256" key="9">
    <source>
        <dbReference type="ARBA" id="ARBA00023004"/>
    </source>
</evidence>
<dbReference type="Gene3D" id="1.20.1300.10">
    <property type="entry name" value="Fumarate reductase/succinate dehydrogenase, transmembrane subunit"/>
    <property type="match status" value="1"/>
</dbReference>
<evidence type="ECO:0000256" key="10">
    <source>
        <dbReference type="ARBA" id="ARBA00023136"/>
    </source>
</evidence>
<evidence type="ECO:0000256" key="12">
    <source>
        <dbReference type="PIRSR" id="PIRSR000178-1"/>
    </source>
</evidence>
<dbReference type="PIRSF" id="PIRSF000178">
    <property type="entry name" value="SDH_cyt_b560"/>
    <property type="match status" value="1"/>
</dbReference>
<dbReference type="Pfam" id="PF01127">
    <property type="entry name" value="Sdh_cyt"/>
    <property type="match status" value="1"/>
</dbReference>
<dbReference type="PROSITE" id="PS01001">
    <property type="entry name" value="SDH_CYT_2"/>
    <property type="match status" value="1"/>
</dbReference>
<dbReference type="RefSeq" id="WP_177188953.1">
    <property type="nucleotide sequence ID" value="NZ_FOFS01000008.1"/>
</dbReference>
<protein>
    <recommendedName>
        <fullName evidence="4">Succinate dehydrogenase cytochrome b556 subunit</fullName>
    </recommendedName>
</protein>
<evidence type="ECO:0000256" key="5">
    <source>
        <dbReference type="ARBA" id="ARBA00022617"/>
    </source>
</evidence>
<organism evidence="14 15">
    <name type="scientific">Solimonas aquatica</name>
    <dbReference type="NCBI Taxonomy" id="489703"/>
    <lineage>
        <taxon>Bacteria</taxon>
        <taxon>Pseudomonadati</taxon>
        <taxon>Pseudomonadota</taxon>
        <taxon>Gammaproteobacteria</taxon>
        <taxon>Nevskiales</taxon>
        <taxon>Nevskiaceae</taxon>
        <taxon>Solimonas</taxon>
    </lineage>
</organism>
<gene>
    <name evidence="14" type="ORF">SAMN04488038_108101</name>
</gene>
<dbReference type="InterPro" id="IPR000701">
    <property type="entry name" value="SuccDH_FuR_B_TM-su"/>
</dbReference>
<keyword evidence="10 13" id="KW-0472">Membrane</keyword>
<reference evidence="15" key="1">
    <citation type="submission" date="2016-10" db="EMBL/GenBank/DDBJ databases">
        <authorList>
            <person name="Varghese N."/>
            <person name="Submissions S."/>
        </authorList>
    </citation>
    <scope>NUCLEOTIDE SEQUENCE [LARGE SCALE GENOMIC DNA]</scope>
    <source>
        <strain evidence="15">DSM 25927</strain>
    </source>
</reference>